<proteinExistence type="predicted"/>
<accession>Q14P40</accession>
<keyword evidence="1 2" id="KW-0812">Transmembrane</keyword>
<reference evidence="2" key="1">
    <citation type="journal article" date="2010" name="Appl. Environ. Microbiol.">
        <title>Partial chromosome sequence of Spiroplasma citri reveals extensive viral invasion and important gene decay.</title>
        <authorList>
            <person name="Carle P."/>
            <person name="Saillard C."/>
            <person name="Carrere N."/>
            <person name="Carrere S."/>
            <person name="Duret S."/>
            <person name="Eveillard S."/>
            <person name="Gaurivaud P."/>
            <person name="Gourgues G."/>
            <person name="Gouzy J."/>
            <person name="Salar P."/>
            <person name="Verdin E."/>
            <person name="Breton M."/>
            <person name="Blanchard A."/>
            <person name="Laigret F."/>
            <person name="Bove J.M."/>
            <person name="Renaudin J."/>
            <person name="Foissac X."/>
        </authorList>
    </citation>
    <scope>NUCLEOTIDE SEQUENCE</scope>
    <source>
        <strain evidence="2">GII3-3X</strain>
    </source>
</reference>
<feature type="transmembrane region" description="Helical" evidence="1">
    <location>
        <begin position="49"/>
        <end position="71"/>
    </location>
</feature>
<protein>
    <submittedName>
        <fullName evidence="2">Hypothetical sodium-dependent transporter n-terminal truncated transmembrane protein</fullName>
    </submittedName>
</protein>
<evidence type="ECO:0000313" key="2">
    <source>
        <dbReference type="EMBL" id="CAK98739.1"/>
    </source>
</evidence>
<name>Q14P40_SPICI</name>
<gene>
    <name evidence="2" type="ORF">SPICI03_274</name>
</gene>
<keyword evidence="1" id="KW-1133">Transmembrane helix</keyword>
<keyword evidence="1" id="KW-0472">Membrane</keyword>
<evidence type="ECO:0000256" key="1">
    <source>
        <dbReference type="SAM" id="Phobius"/>
    </source>
</evidence>
<feature type="transmembrane region" description="Helical" evidence="1">
    <location>
        <begin position="92"/>
        <end position="117"/>
    </location>
</feature>
<dbReference type="SUPFAM" id="SSF161070">
    <property type="entry name" value="SNF-like"/>
    <property type="match status" value="1"/>
</dbReference>
<organism evidence="2">
    <name type="scientific">Spiroplasma citri</name>
    <dbReference type="NCBI Taxonomy" id="2133"/>
    <lineage>
        <taxon>Bacteria</taxon>
        <taxon>Bacillati</taxon>
        <taxon>Mycoplasmatota</taxon>
        <taxon>Mollicutes</taxon>
        <taxon>Entomoplasmatales</taxon>
        <taxon>Spiroplasmataceae</taxon>
        <taxon>Spiroplasma</taxon>
    </lineage>
</organism>
<feature type="transmembrane region" description="Helical" evidence="1">
    <location>
        <begin position="129"/>
        <end position="156"/>
    </location>
</feature>
<dbReference type="AlphaFoldDB" id="Q14P40"/>
<dbReference type="InterPro" id="IPR037272">
    <property type="entry name" value="SNS_sf"/>
</dbReference>
<sequence length="175" mass="19660">MIEVVINGIFSNYKVKEKYVIIILMILMATIGLVLMFKDTNQLLYSFQALAGSVNMLVMALVEIILFVHIYKKLPIMIAYNNAHSWIKIGKTYKFAISYLTPLLLAVNIAFMFYAFISSGLSKPWWLSVLSVLSVLAVLLGIIIPLGCSVLSVTVLKKYQIKPLPIGIWQEGLEN</sequence>
<dbReference type="EMBL" id="AM285304">
    <property type="protein sequence ID" value="CAK98739.1"/>
    <property type="molecule type" value="Genomic_DNA"/>
</dbReference>
<feature type="transmembrane region" description="Helical" evidence="1">
    <location>
        <begin position="19"/>
        <end position="37"/>
    </location>
</feature>